<sequence>MNNAVSPGILVYGSTDLRYHGSKCNDSTCLGYQQEELAAVHDGPEDQKYFERYTCQPNETLSQKVYSDWLRQGVHLMEESKTGALQQWRENKAFRVSDEAAKETAPDTQASSSAYRKHPSGSSPFYIEMATSSRRRRPQSYYKQRSRPRPITTSRQNVYLGTILQRKHKDGSDDIVTDIASERQMIHHHSKEKNPFCLGWNDTETTCRAASTPSSDGSGKTLECRCRPGEGLSIEAHFHSALRASYKSESAEMPGLSFRDSRAGKVAVHFPGVASLIDGLDADLDDLDSSRSLAIKPHQSILPDKVDHGTSTSFLPASPSVSDRSISASISTASTTGTTGTAIQMTNMVTDARDQRRGPKWSPTGSFVSELYSPLDSTAVVVKDEHIEYGSGSF</sequence>
<evidence type="ECO:0000313" key="3">
    <source>
        <dbReference type="Proteomes" id="UP000193218"/>
    </source>
</evidence>
<comment type="caution">
    <text evidence="2">The sequence shown here is derived from an EMBL/GenBank/DDBJ whole genome shotgun (WGS) entry which is preliminary data.</text>
</comment>
<dbReference type="EMBL" id="NBSH01000002">
    <property type="protein sequence ID" value="ORX39641.1"/>
    <property type="molecule type" value="Genomic_DNA"/>
</dbReference>
<dbReference type="RefSeq" id="XP_021873426.1">
    <property type="nucleotide sequence ID" value="XM_022017815.1"/>
</dbReference>
<feature type="compositionally biased region" description="Basic residues" evidence="1">
    <location>
        <begin position="133"/>
        <end position="148"/>
    </location>
</feature>
<gene>
    <name evidence="2" type="ORF">BD324DRAFT_648279</name>
</gene>
<feature type="region of interest" description="Disordered" evidence="1">
    <location>
        <begin position="96"/>
        <end position="154"/>
    </location>
</feature>
<feature type="compositionally biased region" description="Basic and acidic residues" evidence="1">
    <location>
        <begin position="96"/>
        <end position="105"/>
    </location>
</feature>
<protein>
    <submittedName>
        <fullName evidence="2">Uncharacterized protein</fullName>
    </submittedName>
</protein>
<keyword evidence="3" id="KW-1185">Reference proteome</keyword>
<organism evidence="2 3">
    <name type="scientific">Kockovaella imperatae</name>
    <dbReference type="NCBI Taxonomy" id="4999"/>
    <lineage>
        <taxon>Eukaryota</taxon>
        <taxon>Fungi</taxon>
        <taxon>Dikarya</taxon>
        <taxon>Basidiomycota</taxon>
        <taxon>Agaricomycotina</taxon>
        <taxon>Tremellomycetes</taxon>
        <taxon>Tremellales</taxon>
        <taxon>Cuniculitremaceae</taxon>
        <taxon>Kockovaella</taxon>
    </lineage>
</organism>
<dbReference type="Proteomes" id="UP000193218">
    <property type="component" value="Unassembled WGS sequence"/>
</dbReference>
<name>A0A1Y1UNL7_9TREE</name>
<dbReference type="GeneID" id="33559624"/>
<evidence type="ECO:0000256" key="1">
    <source>
        <dbReference type="SAM" id="MobiDB-lite"/>
    </source>
</evidence>
<evidence type="ECO:0000313" key="2">
    <source>
        <dbReference type="EMBL" id="ORX39641.1"/>
    </source>
</evidence>
<proteinExistence type="predicted"/>
<dbReference type="InParanoid" id="A0A1Y1UNL7"/>
<accession>A0A1Y1UNL7</accession>
<dbReference type="AlphaFoldDB" id="A0A1Y1UNL7"/>
<reference evidence="2 3" key="1">
    <citation type="submission" date="2017-03" db="EMBL/GenBank/DDBJ databases">
        <title>Widespread Adenine N6-methylation of Active Genes in Fungi.</title>
        <authorList>
            <consortium name="DOE Joint Genome Institute"/>
            <person name="Mondo S.J."/>
            <person name="Dannebaum R.O."/>
            <person name="Kuo R.C."/>
            <person name="Louie K.B."/>
            <person name="Bewick A.J."/>
            <person name="Labutti K."/>
            <person name="Haridas S."/>
            <person name="Kuo A."/>
            <person name="Salamov A."/>
            <person name="Ahrendt S.R."/>
            <person name="Lau R."/>
            <person name="Bowen B.P."/>
            <person name="Lipzen A."/>
            <person name="Sullivan W."/>
            <person name="Andreopoulos W.B."/>
            <person name="Clum A."/>
            <person name="Lindquist E."/>
            <person name="Daum C."/>
            <person name="Northen T.R."/>
            <person name="Ramamoorthy G."/>
            <person name="Schmitz R.J."/>
            <person name="Gryganskyi A."/>
            <person name="Culley D."/>
            <person name="Magnuson J."/>
            <person name="James T.Y."/>
            <person name="O'Malley M.A."/>
            <person name="Stajich J.E."/>
            <person name="Spatafora J.W."/>
            <person name="Visel A."/>
            <person name="Grigoriev I.V."/>
        </authorList>
    </citation>
    <scope>NUCLEOTIDE SEQUENCE [LARGE SCALE GENOMIC DNA]</scope>
    <source>
        <strain evidence="2 3">NRRL Y-17943</strain>
    </source>
</reference>